<evidence type="ECO:0000256" key="2">
    <source>
        <dbReference type="SAM" id="MobiDB-lite"/>
    </source>
</evidence>
<dbReference type="GO" id="GO:0005634">
    <property type="term" value="C:nucleus"/>
    <property type="evidence" value="ECO:0007669"/>
    <property type="project" value="TreeGrafter"/>
</dbReference>
<dbReference type="Proteomes" id="UP000887568">
    <property type="component" value="Unplaced"/>
</dbReference>
<protein>
    <recommendedName>
        <fullName evidence="3">CAP-Gly domain-containing protein</fullName>
    </recommendedName>
</protein>
<reference evidence="4" key="1">
    <citation type="submission" date="2022-11" db="UniProtKB">
        <authorList>
            <consortium name="EnsemblMetazoa"/>
        </authorList>
    </citation>
    <scope>IDENTIFICATION</scope>
</reference>
<dbReference type="SMART" id="SM01052">
    <property type="entry name" value="CAP_GLY"/>
    <property type="match status" value="2"/>
</dbReference>
<dbReference type="SUPFAM" id="SSF74924">
    <property type="entry name" value="Cap-Gly domain"/>
    <property type="match status" value="2"/>
</dbReference>
<feature type="region of interest" description="Disordered" evidence="2">
    <location>
        <begin position="484"/>
        <end position="505"/>
    </location>
</feature>
<dbReference type="GO" id="GO:0005938">
    <property type="term" value="C:cell cortex"/>
    <property type="evidence" value="ECO:0007669"/>
    <property type="project" value="TreeGrafter"/>
</dbReference>
<feature type="domain" description="CAP-Gly" evidence="3">
    <location>
        <begin position="431"/>
        <end position="473"/>
    </location>
</feature>
<dbReference type="InterPro" id="IPR036859">
    <property type="entry name" value="CAP-Gly_dom_sf"/>
</dbReference>
<dbReference type="PANTHER" id="PTHR18916">
    <property type="entry name" value="DYNACTIN 1-RELATED MICROTUBULE-BINDING"/>
    <property type="match status" value="1"/>
</dbReference>
<evidence type="ECO:0000313" key="5">
    <source>
        <dbReference type="Proteomes" id="UP000887568"/>
    </source>
</evidence>
<organism evidence="4 5">
    <name type="scientific">Patiria miniata</name>
    <name type="common">Bat star</name>
    <name type="synonym">Asterina miniata</name>
    <dbReference type="NCBI Taxonomy" id="46514"/>
    <lineage>
        <taxon>Eukaryota</taxon>
        <taxon>Metazoa</taxon>
        <taxon>Echinodermata</taxon>
        <taxon>Eleutherozoa</taxon>
        <taxon>Asterozoa</taxon>
        <taxon>Asteroidea</taxon>
        <taxon>Valvatacea</taxon>
        <taxon>Valvatida</taxon>
        <taxon>Asterinidae</taxon>
        <taxon>Patiria</taxon>
    </lineage>
</organism>
<feature type="domain" description="CAP-Gly" evidence="3">
    <location>
        <begin position="308"/>
        <end position="350"/>
    </location>
</feature>
<evidence type="ECO:0000256" key="1">
    <source>
        <dbReference type="PROSITE-ProRule" id="PRU00023"/>
    </source>
</evidence>
<dbReference type="SUPFAM" id="SSF48403">
    <property type="entry name" value="Ankyrin repeat"/>
    <property type="match status" value="1"/>
</dbReference>
<name>A0A913ZA21_PATMI</name>
<dbReference type="Gene3D" id="1.25.40.20">
    <property type="entry name" value="Ankyrin repeat-containing domain"/>
    <property type="match status" value="1"/>
</dbReference>
<keyword evidence="1" id="KW-0040">ANK repeat</keyword>
<dbReference type="PANTHER" id="PTHR18916:SF88">
    <property type="entry name" value="CAP-GLY DOMAIN-CONTAINING PROTEIN"/>
    <property type="match status" value="1"/>
</dbReference>
<dbReference type="GO" id="GO:0031122">
    <property type="term" value="P:cytoplasmic microtubule organization"/>
    <property type="evidence" value="ECO:0007669"/>
    <property type="project" value="TreeGrafter"/>
</dbReference>
<evidence type="ECO:0000259" key="3">
    <source>
        <dbReference type="PROSITE" id="PS50245"/>
    </source>
</evidence>
<dbReference type="OMA" id="RERPMIH"/>
<dbReference type="Pfam" id="PF01302">
    <property type="entry name" value="CAP_GLY"/>
    <property type="match status" value="2"/>
</dbReference>
<dbReference type="Gene3D" id="2.30.30.190">
    <property type="entry name" value="CAP Gly-rich-like domain"/>
    <property type="match status" value="2"/>
</dbReference>
<feature type="repeat" description="ANK" evidence="1">
    <location>
        <begin position="195"/>
        <end position="227"/>
    </location>
</feature>
<keyword evidence="5" id="KW-1185">Reference proteome</keyword>
<dbReference type="GO" id="GO:0051010">
    <property type="term" value="F:microtubule plus-end binding"/>
    <property type="evidence" value="ECO:0007669"/>
    <property type="project" value="TreeGrafter"/>
</dbReference>
<dbReference type="GeneID" id="119722517"/>
<feature type="region of interest" description="Disordered" evidence="2">
    <location>
        <begin position="14"/>
        <end position="34"/>
    </location>
</feature>
<dbReference type="AlphaFoldDB" id="A0A913ZA21"/>
<dbReference type="PROSITE" id="PS50245">
    <property type="entry name" value="CAP_GLY_2"/>
    <property type="match status" value="2"/>
</dbReference>
<dbReference type="Pfam" id="PF12796">
    <property type="entry name" value="Ank_2"/>
    <property type="match status" value="1"/>
</dbReference>
<dbReference type="PROSITE" id="PS50297">
    <property type="entry name" value="ANK_REP_REGION"/>
    <property type="match status" value="1"/>
</dbReference>
<dbReference type="PROSITE" id="PS50088">
    <property type="entry name" value="ANK_REPEAT"/>
    <property type="match status" value="1"/>
</dbReference>
<dbReference type="EnsemblMetazoa" id="XM_038192684.1">
    <property type="protein sequence ID" value="XP_038048612.1"/>
    <property type="gene ID" value="LOC119722517"/>
</dbReference>
<proteinExistence type="predicted"/>
<dbReference type="InterPro" id="IPR002110">
    <property type="entry name" value="Ankyrin_rpt"/>
</dbReference>
<dbReference type="InterPro" id="IPR036770">
    <property type="entry name" value="Ankyrin_rpt-contain_sf"/>
</dbReference>
<dbReference type="PROSITE" id="PS00845">
    <property type="entry name" value="CAP_GLY_1"/>
    <property type="match status" value="1"/>
</dbReference>
<dbReference type="InterPro" id="IPR000938">
    <property type="entry name" value="CAP-Gly_domain"/>
</dbReference>
<accession>A0A913ZA21</accession>
<dbReference type="RefSeq" id="XP_038048612.1">
    <property type="nucleotide sequence ID" value="XM_038192684.1"/>
</dbReference>
<dbReference type="SMART" id="SM00248">
    <property type="entry name" value="ANK"/>
    <property type="match status" value="3"/>
</dbReference>
<dbReference type="GO" id="GO:0035371">
    <property type="term" value="C:microtubule plus-end"/>
    <property type="evidence" value="ECO:0007669"/>
    <property type="project" value="TreeGrafter"/>
</dbReference>
<dbReference type="OrthoDB" id="2130750at2759"/>
<evidence type="ECO:0000313" key="4">
    <source>
        <dbReference type="EnsemblMetazoa" id="XP_038048612.1"/>
    </source>
</evidence>
<sequence length="505" mass="55360">MKMDEDDKSFEYLEHKNPVSSPSPPIIGSTSGRTHPIIHPIRDAPLCTQCKDLRLTFFDPHCPGCWSLAQDPRTTVGELFAVLRQWVPQVQRSVLAIGQEILQRDFHIDDRDGLTDMTLLHYASKAGCEGVGERSDAVELVSLLLERGASPELRSRWTDMTVLHYAVFFDVVPLIRLLLKATQFKDLESSCREFENGTPLHIAACNGCLESARCLLQLGANCRARDAQGRMPLHCVPDASDVARSGWEVTAGKLRQLLHPDSQFTRPRYSPQNYDDVPSRVLLTSLGLGLGDRVYVGDSKAGTLRFYGTTQFAPGVWAGIELDEAIGKHDGTVEDVAYFKCPPNHGIFAPLSKVSKFVTSPRPSTPRSVGGGAIAVSHGKIDVSHVSPKVDTGLRSRTLSVASIKQEDISVGDRVTIAGQVPRHGIVRYSGLTQFAQGWWYGIELDRPEGKNDGSVGSVRYFTCSPQHGLFAHSSKLTRCNDYSQNSLDSSTSSQAAQTNAADRS</sequence>